<feature type="domain" description="MEKHLA" evidence="1">
    <location>
        <begin position="18"/>
        <end position="158"/>
    </location>
</feature>
<organism evidence="2">
    <name type="scientific">Candidatus Thiocaldithrix dubininis</name>
    <dbReference type="NCBI Taxonomy" id="3080823"/>
    <lineage>
        <taxon>Bacteria</taxon>
        <taxon>Pseudomonadati</taxon>
        <taxon>Pseudomonadota</taxon>
        <taxon>Gammaproteobacteria</taxon>
        <taxon>Thiotrichales</taxon>
        <taxon>Thiotrichaceae</taxon>
        <taxon>Candidatus Thiocaldithrix</taxon>
    </lineage>
</organism>
<evidence type="ECO:0000313" key="2">
    <source>
        <dbReference type="EMBL" id="WGZ91651.1"/>
    </source>
</evidence>
<name>A0AA95KGE2_9GAMM</name>
<reference evidence="2" key="2">
    <citation type="submission" date="2023-04" db="EMBL/GenBank/DDBJ databases">
        <authorList>
            <person name="Beletskiy A.V."/>
            <person name="Mardanov A.V."/>
            <person name="Ravin N.V."/>
        </authorList>
    </citation>
    <scope>NUCLEOTIDE SEQUENCE</scope>
    <source>
        <strain evidence="2">GKL-01</strain>
    </source>
</reference>
<dbReference type="InterPro" id="IPR013978">
    <property type="entry name" value="MEKHLA"/>
</dbReference>
<evidence type="ECO:0000259" key="1">
    <source>
        <dbReference type="Pfam" id="PF08670"/>
    </source>
</evidence>
<proteinExistence type="predicted"/>
<dbReference type="EMBL" id="CP124755">
    <property type="protein sequence ID" value="WGZ91651.1"/>
    <property type="molecule type" value="Genomic_DNA"/>
</dbReference>
<sequence length="160" mass="18145">MTHPHYPLPSADNQYLVEHAELLYCSFRHYVGRELAGLDWQGAATAHALFTGNFVLLSHTAAADPIFTYGNQTAMQLFTMDWAQLTQLASRYSAEPLARDARERLLQTVNRQGYIDNYAGVRIASTGQRFTIQQAIVWNLLDKQGQYAGQAAYFDRWTLL</sequence>
<gene>
    <name evidence="2" type="ORF">QJT80_04060</name>
</gene>
<dbReference type="AlphaFoldDB" id="A0AA95KGE2"/>
<dbReference type="KEGG" id="tdu:QJT80_04060"/>
<dbReference type="Proteomes" id="UP001300672">
    <property type="component" value="Chromosome"/>
</dbReference>
<protein>
    <submittedName>
        <fullName evidence="2">MEKHLA domain-containing protein</fullName>
    </submittedName>
</protein>
<accession>A0AA95KGE2</accession>
<reference evidence="2" key="1">
    <citation type="journal article" date="2023" name="Int. J. Mol. Sci.">
        <title>Metagenomics Revealed a New Genus 'Candidatus Thiocaldithrix dubininis' gen. nov., sp. nov. and a New Species 'Candidatus Thiothrix putei' sp. nov. in the Family Thiotrichaceae, Some Members of Which Have Traits of Both Na+- and H+-Motive Energetics.</title>
        <authorList>
            <person name="Ravin N.V."/>
            <person name="Muntyan M.S."/>
            <person name="Smolyakov D.D."/>
            <person name="Rudenko T.S."/>
            <person name="Beletsky A.V."/>
            <person name="Mardanov A.V."/>
            <person name="Grabovich M.Y."/>
        </authorList>
    </citation>
    <scope>NUCLEOTIDE SEQUENCE</scope>
    <source>
        <strain evidence="2">GKL-01</strain>
    </source>
</reference>
<dbReference type="Pfam" id="PF08670">
    <property type="entry name" value="MEKHLA"/>
    <property type="match status" value="1"/>
</dbReference>